<evidence type="ECO:0000313" key="4">
    <source>
        <dbReference type="Proteomes" id="UP000315010"/>
    </source>
</evidence>
<gene>
    <name evidence="3" type="ORF">CA13_06440</name>
</gene>
<reference evidence="3 4" key="1">
    <citation type="submission" date="2019-02" db="EMBL/GenBank/DDBJ databases">
        <title>Deep-cultivation of Planctomycetes and their phenomic and genomic characterization uncovers novel biology.</title>
        <authorList>
            <person name="Wiegand S."/>
            <person name="Jogler M."/>
            <person name="Boedeker C."/>
            <person name="Pinto D."/>
            <person name="Vollmers J."/>
            <person name="Rivas-Marin E."/>
            <person name="Kohn T."/>
            <person name="Peeters S.H."/>
            <person name="Heuer A."/>
            <person name="Rast P."/>
            <person name="Oberbeckmann S."/>
            <person name="Bunk B."/>
            <person name="Jeske O."/>
            <person name="Meyerdierks A."/>
            <person name="Storesund J.E."/>
            <person name="Kallscheuer N."/>
            <person name="Luecker S."/>
            <person name="Lage O.M."/>
            <person name="Pohl T."/>
            <person name="Merkel B.J."/>
            <person name="Hornburger P."/>
            <person name="Mueller R.-W."/>
            <person name="Bruemmer F."/>
            <person name="Labrenz M."/>
            <person name="Spormann A.M."/>
            <person name="Op Den Camp H."/>
            <person name="Overmann J."/>
            <person name="Amann R."/>
            <person name="Jetten M.S.M."/>
            <person name="Mascher T."/>
            <person name="Medema M.H."/>
            <person name="Devos D.P."/>
            <person name="Kaster A.-K."/>
            <person name="Ovreas L."/>
            <person name="Rohde M."/>
            <person name="Galperin M.Y."/>
            <person name="Jogler C."/>
        </authorList>
    </citation>
    <scope>NUCLEOTIDE SEQUENCE [LARGE SCALE GENOMIC DNA]</scope>
    <source>
        <strain evidence="3 4">CA13</strain>
    </source>
</reference>
<dbReference type="EMBL" id="SJPJ01000001">
    <property type="protein sequence ID" value="TWT79246.1"/>
    <property type="molecule type" value="Genomic_DNA"/>
</dbReference>
<evidence type="ECO:0000313" key="3">
    <source>
        <dbReference type="EMBL" id="TWT79246.1"/>
    </source>
</evidence>
<dbReference type="Proteomes" id="UP000315010">
    <property type="component" value="Unassembled WGS sequence"/>
</dbReference>
<accession>A0A5C5YWS6</accession>
<dbReference type="AlphaFoldDB" id="A0A5C5YWS6"/>
<dbReference type="InterPro" id="IPR018391">
    <property type="entry name" value="PQQ_b-propeller_rpt"/>
</dbReference>
<dbReference type="RefSeq" id="WP_146394513.1">
    <property type="nucleotide sequence ID" value="NZ_SJPJ01000001.1"/>
</dbReference>
<dbReference type="InterPro" id="IPR011047">
    <property type="entry name" value="Quinoprotein_ADH-like_sf"/>
</dbReference>
<dbReference type="PANTHER" id="PTHR34512">
    <property type="entry name" value="CELL SURFACE PROTEIN"/>
    <property type="match status" value="1"/>
</dbReference>
<dbReference type="PANTHER" id="PTHR34512:SF30">
    <property type="entry name" value="OUTER MEMBRANE PROTEIN ASSEMBLY FACTOR BAMB"/>
    <property type="match status" value="1"/>
</dbReference>
<evidence type="ECO:0000256" key="1">
    <source>
        <dbReference type="SAM" id="SignalP"/>
    </source>
</evidence>
<proteinExistence type="predicted"/>
<dbReference type="SMART" id="SM00564">
    <property type="entry name" value="PQQ"/>
    <property type="match status" value="4"/>
</dbReference>
<comment type="caution">
    <text evidence="3">The sequence shown here is derived from an EMBL/GenBank/DDBJ whole genome shotgun (WGS) entry which is preliminary data.</text>
</comment>
<protein>
    <submittedName>
        <fullName evidence="3">Outer membrane biogenesis protein BamB</fullName>
    </submittedName>
</protein>
<dbReference type="InterPro" id="IPR002372">
    <property type="entry name" value="PQQ_rpt_dom"/>
</dbReference>
<dbReference type="OrthoDB" id="246101at2"/>
<sequence length="418" mass="45807" precursor="true">MFYRILFACGFVFTVASPTFSAPPSGEPLQALTWNQWRGPNRDGQISTLRWPDKFEGHLELVWQQPHGPSYSGPVVMDGLVYTTETIAKKTERVTAHSLADGTIVWEKEWDGAMAVPFFAASNGDWIRSTPIVVPDHLVVFGMRDVLVCLDPKTGAEKWRVDFPKVMGTPLQSFGAVCSPLIDDDAIYVQTGGALVKLALTSGKVIWKTLQVEGGMSGGAFSSPTLGVLGGVKQLVVQTREQLCGVSLDDGAVLWNEPIEAFRGMNILTPLLVGDAIFTAAHSGKSQLFNVIRSENGQWNVAEAWSQKTQGYMSSPVLIGDAIYLHLKNQRLAALSVADGKIRWTSSPFGKYWSMIAAGNKILCLDQTGDLRLIAADNSELKVLDQIRVGSDTWAHLAVETELLIIRDLAALKVYRWK</sequence>
<organism evidence="3 4">
    <name type="scientific">Novipirellula herctigrandis</name>
    <dbReference type="NCBI Taxonomy" id="2527986"/>
    <lineage>
        <taxon>Bacteria</taxon>
        <taxon>Pseudomonadati</taxon>
        <taxon>Planctomycetota</taxon>
        <taxon>Planctomycetia</taxon>
        <taxon>Pirellulales</taxon>
        <taxon>Pirellulaceae</taxon>
        <taxon>Novipirellula</taxon>
    </lineage>
</organism>
<evidence type="ECO:0000259" key="2">
    <source>
        <dbReference type="Pfam" id="PF13360"/>
    </source>
</evidence>
<feature type="chain" id="PRO_5022944531" evidence="1">
    <location>
        <begin position="22"/>
        <end position="418"/>
    </location>
</feature>
<feature type="signal peptide" evidence="1">
    <location>
        <begin position="1"/>
        <end position="21"/>
    </location>
</feature>
<dbReference type="SUPFAM" id="SSF50998">
    <property type="entry name" value="Quinoprotein alcohol dehydrogenase-like"/>
    <property type="match status" value="1"/>
</dbReference>
<keyword evidence="4" id="KW-1185">Reference proteome</keyword>
<dbReference type="Gene3D" id="2.130.10.10">
    <property type="entry name" value="YVTN repeat-like/Quinoprotein amine dehydrogenase"/>
    <property type="match status" value="1"/>
</dbReference>
<feature type="domain" description="Pyrrolo-quinoline quinone repeat" evidence="2">
    <location>
        <begin position="91"/>
        <end position="345"/>
    </location>
</feature>
<keyword evidence="1" id="KW-0732">Signal</keyword>
<dbReference type="Pfam" id="PF13360">
    <property type="entry name" value="PQQ_2"/>
    <property type="match status" value="1"/>
</dbReference>
<dbReference type="InterPro" id="IPR015943">
    <property type="entry name" value="WD40/YVTN_repeat-like_dom_sf"/>
</dbReference>
<name>A0A5C5YWS6_9BACT</name>